<reference evidence="1" key="2">
    <citation type="submission" date="2021-08" db="EMBL/GenBank/DDBJ databases">
        <authorList>
            <person name="Tani A."/>
            <person name="Ola A."/>
            <person name="Ogura Y."/>
            <person name="Katsura K."/>
            <person name="Hayashi T."/>
        </authorList>
    </citation>
    <scope>NUCLEOTIDE SEQUENCE</scope>
    <source>
        <strain evidence="1">DSM 19015</strain>
    </source>
</reference>
<reference evidence="1" key="1">
    <citation type="journal article" date="2021" name="Front. Microbiol.">
        <title>Comprehensive Comparative Genomics and Phenotyping of Methylobacterium Species.</title>
        <authorList>
            <person name="Alessa O."/>
            <person name="Ogura Y."/>
            <person name="Fujitani Y."/>
            <person name="Takami H."/>
            <person name="Hayashi T."/>
            <person name="Sahin N."/>
            <person name="Tani A."/>
        </authorList>
    </citation>
    <scope>NUCLEOTIDE SEQUENCE</scope>
    <source>
        <strain evidence="1">DSM 19015</strain>
    </source>
</reference>
<keyword evidence="2" id="KW-1185">Reference proteome</keyword>
<dbReference type="Pfam" id="PF20137">
    <property type="entry name" value="BubE"/>
    <property type="match status" value="1"/>
</dbReference>
<evidence type="ECO:0008006" key="3">
    <source>
        <dbReference type="Google" id="ProtNLM"/>
    </source>
</evidence>
<evidence type="ECO:0000313" key="1">
    <source>
        <dbReference type="EMBL" id="GJD93385.1"/>
    </source>
</evidence>
<proteinExistence type="predicted"/>
<dbReference type="Proteomes" id="UP001055125">
    <property type="component" value="Unassembled WGS sequence"/>
</dbReference>
<dbReference type="RefSeq" id="WP_238242593.1">
    <property type="nucleotide sequence ID" value="NZ_BPQP01000008.1"/>
</dbReference>
<sequence>MSAKGILRVAEGGLLMFWCPGCDGAHSVRVGEGAGPRWGFNGDYDRPTFTPSVLVRSGHHIPEQAGKPCWCSYNAEHPERPAPFTCTVCHSFVTDGQIQFLTDSTHALAGQTVPVPVFDEACAA</sequence>
<organism evidence="1 2">
    <name type="scientific">Methylobacterium iners</name>
    <dbReference type="NCBI Taxonomy" id="418707"/>
    <lineage>
        <taxon>Bacteria</taxon>
        <taxon>Pseudomonadati</taxon>
        <taxon>Pseudomonadota</taxon>
        <taxon>Alphaproteobacteria</taxon>
        <taxon>Hyphomicrobiales</taxon>
        <taxon>Methylobacteriaceae</taxon>
        <taxon>Methylobacterium</taxon>
    </lineage>
</organism>
<comment type="caution">
    <text evidence="1">The sequence shown here is derived from an EMBL/GenBank/DDBJ whole genome shotgun (WGS) entry which is preliminary data.</text>
</comment>
<gene>
    <name evidence="1" type="ORF">OCOJLMKI_0579</name>
</gene>
<dbReference type="InterPro" id="IPR045384">
    <property type="entry name" value="DUF6527"/>
</dbReference>
<dbReference type="EMBL" id="BPQP01000008">
    <property type="protein sequence ID" value="GJD93385.1"/>
    <property type="molecule type" value="Genomic_DNA"/>
</dbReference>
<accession>A0ABQ4RSQ3</accession>
<protein>
    <recommendedName>
        <fullName evidence="3">Ammonia monooxygenase</fullName>
    </recommendedName>
</protein>
<evidence type="ECO:0000313" key="2">
    <source>
        <dbReference type="Proteomes" id="UP001055125"/>
    </source>
</evidence>
<name>A0ABQ4RSQ3_9HYPH</name>